<accession>A0AAX2AAK4</accession>
<protein>
    <submittedName>
        <fullName evidence="5">Iron ABC transporter substrate-binding protein</fullName>
    </submittedName>
    <submittedName>
        <fullName evidence="4">Iron siderophore ABC transporter, periplasmic substrate-binding protein</fullName>
    </submittedName>
</protein>
<evidence type="ECO:0000313" key="4">
    <source>
        <dbReference type="EMBL" id="AXH12432.1"/>
    </source>
</evidence>
<dbReference type="Pfam" id="PF01497">
    <property type="entry name" value="Peripla_BP_2"/>
    <property type="match status" value="1"/>
</dbReference>
<dbReference type="SUPFAM" id="SSF53807">
    <property type="entry name" value="Helical backbone' metal receptor"/>
    <property type="match status" value="1"/>
</dbReference>
<dbReference type="Proteomes" id="UP000289193">
    <property type="component" value="Unassembled WGS sequence"/>
</dbReference>
<gene>
    <name evidence="4" type="ORF">ABIV_1437</name>
    <name evidence="5" type="ORF">CRV05_05010</name>
</gene>
<keyword evidence="2" id="KW-0175">Coiled coil</keyword>
<evidence type="ECO:0000313" key="6">
    <source>
        <dbReference type="Proteomes" id="UP000253850"/>
    </source>
</evidence>
<evidence type="ECO:0000256" key="1">
    <source>
        <dbReference type="ARBA" id="ARBA00022729"/>
    </source>
</evidence>
<dbReference type="AlphaFoldDB" id="A0AAX2AAK4"/>
<dbReference type="GO" id="GO:0071281">
    <property type="term" value="P:cellular response to iron ion"/>
    <property type="evidence" value="ECO:0007669"/>
    <property type="project" value="TreeGrafter"/>
</dbReference>
<name>A0AAX2AAK4_9BACT</name>
<dbReference type="NCBIfam" id="NF038402">
    <property type="entry name" value="TroA_like"/>
    <property type="match status" value="1"/>
</dbReference>
<dbReference type="PANTHER" id="PTHR30535">
    <property type="entry name" value="VITAMIN B12-BINDING PROTEIN"/>
    <property type="match status" value="1"/>
</dbReference>
<evidence type="ECO:0000313" key="5">
    <source>
        <dbReference type="EMBL" id="RXK10642.1"/>
    </source>
</evidence>
<organism evidence="5 7">
    <name type="scientific">Halarcobacter bivalviorum</name>
    <dbReference type="NCBI Taxonomy" id="663364"/>
    <lineage>
        <taxon>Bacteria</taxon>
        <taxon>Pseudomonadati</taxon>
        <taxon>Campylobacterota</taxon>
        <taxon>Epsilonproteobacteria</taxon>
        <taxon>Campylobacterales</taxon>
        <taxon>Arcobacteraceae</taxon>
        <taxon>Halarcobacter</taxon>
    </lineage>
</organism>
<dbReference type="InterPro" id="IPR050902">
    <property type="entry name" value="ABC_Transporter_SBP"/>
</dbReference>
<reference evidence="4 6" key="2">
    <citation type="submission" date="2018-07" db="EMBL/GenBank/DDBJ databases">
        <title>Complete genome of the Arcobacter bivalviorum type strain LMG 26154.</title>
        <authorList>
            <person name="Miller W.G."/>
            <person name="Yee E."/>
            <person name="Bono J.L."/>
        </authorList>
    </citation>
    <scope>NUCLEOTIDE SEQUENCE [LARGE SCALE GENOMIC DNA]</scope>
    <source>
        <strain evidence="4 6">LMG 26154</strain>
    </source>
</reference>
<dbReference type="PROSITE" id="PS50983">
    <property type="entry name" value="FE_B12_PBP"/>
    <property type="match status" value="1"/>
</dbReference>
<evidence type="ECO:0000256" key="2">
    <source>
        <dbReference type="SAM" id="Coils"/>
    </source>
</evidence>
<evidence type="ECO:0000313" key="7">
    <source>
        <dbReference type="Proteomes" id="UP000289193"/>
    </source>
</evidence>
<keyword evidence="7" id="KW-1185">Reference proteome</keyword>
<sequence>MKKYLIAFLFIVNLFANNQGEQRIITLSPSLNEIVFALGSGKNIVANTQYCNYPSESKNIPKVGGYSSISLEKMLLAKPTLVFAQNYDEELLLNLKKLNLNYHSFKTDNLTSIKSTIINLSKLLNKEEKAEELVANIDNSLEKLKNIVINKNILIVISPRTDLNKTIYVTGNNLYFNDIIKASGNQNAYKSKSLAQPMVNVEKIIKMNPDIIILLAPYIHENNISFDELKEPWRKLPTIASKSDNIYIIDKEYAGIPSHRVVYFMEDFKNILENVRDK</sequence>
<dbReference type="Proteomes" id="UP000253850">
    <property type="component" value="Chromosome"/>
</dbReference>
<dbReference type="KEGG" id="hbv:ABIV_1437"/>
<dbReference type="RefSeq" id="WP_114839261.1">
    <property type="nucleotide sequence ID" value="NZ_CP031217.1"/>
</dbReference>
<dbReference type="InterPro" id="IPR054828">
    <property type="entry name" value="Vit_B12_bind_prot"/>
</dbReference>
<feature type="coiled-coil region" evidence="2">
    <location>
        <begin position="120"/>
        <end position="147"/>
    </location>
</feature>
<keyword evidence="1" id="KW-0732">Signal</keyword>
<dbReference type="InterPro" id="IPR002491">
    <property type="entry name" value="ABC_transptr_periplasmic_BD"/>
</dbReference>
<dbReference type="Gene3D" id="3.40.50.1980">
    <property type="entry name" value="Nitrogenase molybdenum iron protein domain"/>
    <property type="match status" value="2"/>
</dbReference>
<evidence type="ECO:0000259" key="3">
    <source>
        <dbReference type="PROSITE" id="PS50983"/>
    </source>
</evidence>
<dbReference type="PANTHER" id="PTHR30535:SF34">
    <property type="entry name" value="MOLYBDATE-BINDING PROTEIN MOLA"/>
    <property type="match status" value="1"/>
</dbReference>
<dbReference type="EMBL" id="PDKM01000002">
    <property type="protein sequence ID" value="RXK10642.1"/>
    <property type="molecule type" value="Genomic_DNA"/>
</dbReference>
<reference evidence="5 7" key="1">
    <citation type="submission" date="2017-10" db="EMBL/GenBank/DDBJ databases">
        <title>Genomics of the genus Arcobacter.</title>
        <authorList>
            <person name="Perez-Cataluna A."/>
            <person name="Figueras M.J."/>
        </authorList>
    </citation>
    <scope>NUCLEOTIDE SEQUENCE [LARGE SCALE GENOMIC DNA]</scope>
    <source>
        <strain evidence="5 7">CECT 7835</strain>
    </source>
</reference>
<dbReference type="EMBL" id="CP031217">
    <property type="protein sequence ID" value="AXH12432.1"/>
    <property type="molecule type" value="Genomic_DNA"/>
</dbReference>
<proteinExistence type="predicted"/>
<feature type="domain" description="Fe/B12 periplasmic-binding" evidence="3">
    <location>
        <begin position="23"/>
        <end position="276"/>
    </location>
</feature>